<evidence type="ECO:0000313" key="3">
    <source>
        <dbReference type="Proteomes" id="UP000234206"/>
    </source>
</evidence>
<dbReference type="RefSeq" id="WP_101849905.1">
    <property type="nucleotide sequence ID" value="NZ_PKIZ01000017.1"/>
</dbReference>
<dbReference type="Proteomes" id="UP000234206">
    <property type="component" value="Unassembled WGS sequence"/>
</dbReference>
<dbReference type="AlphaFoldDB" id="A0A2I1P987"/>
<dbReference type="InterPro" id="IPR036249">
    <property type="entry name" value="Thioredoxin-like_sf"/>
</dbReference>
<keyword evidence="3" id="KW-1185">Reference proteome</keyword>
<dbReference type="InterPro" id="IPR013766">
    <property type="entry name" value="Thioredoxin_domain"/>
</dbReference>
<accession>A0A2I1P987</accession>
<protein>
    <recommendedName>
        <fullName evidence="1">Thioredoxin domain-containing protein</fullName>
    </recommendedName>
</protein>
<dbReference type="OrthoDB" id="7629852at2"/>
<evidence type="ECO:0000259" key="1">
    <source>
        <dbReference type="PROSITE" id="PS51352"/>
    </source>
</evidence>
<dbReference type="PROSITE" id="PS51352">
    <property type="entry name" value="THIOREDOXIN_2"/>
    <property type="match status" value="1"/>
</dbReference>
<dbReference type="SUPFAM" id="SSF52833">
    <property type="entry name" value="Thioredoxin-like"/>
    <property type="match status" value="1"/>
</dbReference>
<name>A0A2I1P987_9MICO</name>
<dbReference type="Pfam" id="PF00085">
    <property type="entry name" value="Thioredoxin"/>
    <property type="match status" value="1"/>
</dbReference>
<comment type="caution">
    <text evidence="2">The sequence shown here is derived from an EMBL/GenBank/DDBJ whole genome shotgun (WGS) entry which is preliminary data.</text>
</comment>
<organism evidence="2 3">
    <name type="scientific">Kytococcus schroeteri</name>
    <dbReference type="NCBI Taxonomy" id="138300"/>
    <lineage>
        <taxon>Bacteria</taxon>
        <taxon>Bacillati</taxon>
        <taxon>Actinomycetota</taxon>
        <taxon>Actinomycetes</taxon>
        <taxon>Micrococcales</taxon>
        <taxon>Kytococcaceae</taxon>
        <taxon>Kytococcus</taxon>
    </lineage>
</organism>
<feature type="domain" description="Thioredoxin" evidence="1">
    <location>
        <begin position="1"/>
        <end position="117"/>
    </location>
</feature>
<evidence type="ECO:0000313" key="2">
    <source>
        <dbReference type="EMBL" id="PKZ41188.1"/>
    </source>
</evidence>
<dbReference type="PROSITE" id="PS00194">
    <property type="entry name" value="THIOREDOXIN_1"/>
    <property type="match status" value="1"/>
</dbReference>
<dbReference type="InterPro" id="IPR017937">
    <property type="entry name" value="Thioredoxin_CS"/>
</dbReference>
<dbReference type="EMBL" id="PKIZ01000017">
    <property type="protein sequence ID" value="PKZ41188.1"/>
    <property type="molecule type" value="Genomic_DNA"/>
</dbReference>
<proteinExistence type="predicted"/>
<gene>
    <name evidence="2" type="ORF">CYJ76_09045</name>
</gene>
<reference evidence="2 3" key="1">
    <citation type="submission" date="2017-12" db="EMBL/GenBank/DDBJ databases">
        <title>Phylogenetic diversity of female urinary microbiome.</title>
        <authorList>
            <person name="Thomas-White K."/>
            <person name="Wolfe A.J."/>
        </authorList>
    </citation>
    <scope>NUCLEOTIDE SEQUENCE [LARGE SCALE GENOMIC DNA]</scope>
    <source>
        <strain evidence="2 3">UMB1298</strain>
    </source>
</reference>
<sequence length="117" mass="12414">MTRPDPVRRLGRVEDLAGLLAVPGRAVVVCFTGSGCGSCSVFEPVFTQVAAELGGSAAVDGTERVFALVDTQEVPLLATAWSVHTVPTVVVVRDGVTVHRIDGPVPARELRHRLRDT</sequence>
<dbReference type="Gene3D" id="3.40.30.10">
    <property type="entry name" value="Glutaredoxin"/>
    <property type="match status" value="1"/>
</dbReference>